<proteinExistence type="predicted"/>
<dbReference type="PANTHER" id="PTHR41521">
    <property type="match status" value="1"/>
</dbReference>
<feature type="domain" description="DUF1330" evidence="1">
    <location>
        <begin position="3"/>
        <end position="93"/>
    </location>
</feature>
<dbReference type="Pfam" id="PF07045">
    <property type="entry name" value="DUF1330"/>
    <property type="match status" value="1"/>
</dbReference>
<gene>
    <name evidence="2" type="ORF">A2W18_12375</name>
</gene>
<evidence type="ECO:0000313" key="3">
    <source>
        <dbReference type="Proteomes" id="UP000179076"/>
    </source>
</evidence>
<dbReference type="PANTHER" id="PTHR41521:SF4">
    <property type="entry name" value="BLR0684 PROTEIN"/>
    <property type="match status" value="1"/>
</dbReference>
<accession>A0A1F6UVG9</accession>
<sequence>MSVFMLVEIGVKDSGLYAEYIRRIPDVIRQHNGRYIVRSSKVTPNSGGWKPDRIILVEFDNIDNLRECFASPEYAALAPLRERSTATRSIVIESENTDG</sequence>
<reference evidence="2 3" key="1">
    <citation type="journal article" date="2016" name="Nat. Commun.">
        <title>Thousands of microbial genomes shed light on interconnected biogeochemical processes in an aquifer system.</title>
        <authorList>
            <person name="Anantharaman K."/>
            <person name="Brown C.T."/>
            <person name="Hug L.A."/>
            <person name="Sharon I."/>
            <person name="Castelle C.J."/>
            <person name="Probst A.J."/>
            <person name="Thomas B.C."/>
            <person name="Singh A."/>
            <person name="Wilkins M.J."/>
            <person name="Karaoz U."/>
            <person name="Brodie E.L."/>
            <person name="Williams K.H."/>
            <person name="Hubbard S.S."/>
            <person name="Banfield J.F."/>
        </authorList>
    </citation>
    <scope>NUCLEOTIDE SEQUENCE [LARGE SCALE GENOMIC DNA]</scope>
</reference>
<dbReference type="Gene3D" id="3.30.70.100">
    <property type="match status" value="1"/>
</dbReference>
<comment type="caution">
    <text evidence="2">The sequence shown here is derived from an EMBL/GenBank/DDBJ whole genome shotgun (WGS) entry which is preliminary data.</text>
</comment>
<dbReference type="Proteomes" id="UP000179076">
    <property type="component" value="Unassembled WGS sequence"/>
</dbReference>
<evidence type="ECO:0000259" key="1">
    <source>
        <dbReference type="Pfam" id="PF07045"/>
    </source>
</evidence>
<dbReference type="InterPro" id="IPR011008">
    <property type="entry name" value="Dimeric_a/b-barrel"/>
</dbReference>
<dbReference type="EMBL" id="MFSP01000201">
    <property type="protein sequence ID" value="OGI61339.1"/>
    <property type="molecule type" value="Genomic_DNA"/>
</dbReference>
<dbReference type="SUPFAM" id="SSF54909">
    <property type="entry name" value="Dimeric alpha+beta barrel"/>
    <property type="match status" value="1"/>
</dbReference>
<protein>
    <recommendedName>
        <fullName evidence="1">DUF1330 domain-containing protein</fullName>
    </recommendedName>
</protein>
<dbReference type="AlphaFoldDB" id="A0A1F6UVG9"/>
<dbReference type="InterPro" id="IPR010753">
    <property type="entry name" value="DUF1330"/>
</dbReference>
<evidence type="ECO:0000313" key="2">
    <source>
        <dbReference type="EMBL" id="OGI61339.1"/>
    </source>
</evidence>
<name>A0A1F6UVG9_9PROT</name>
<organism evidence="2 3">
    <name type="scientific">Candidatus Muproteobacteria bacterium RBG_16_60_9</name>
    <dbReference type="NCBI Taxonomy" id="1817755"/>
    <lineage>
        <taxon>Bacteria</taxon>
        <taxon>Pseudomonadati</taxon>
        <taxon>Pseudomonadota</taxon>
        <taxon>Candidatus Muproteobacteria</taxon>
    </lineage>
</organism>